<dbReference type="EMBL" id="JBBHLL010000196">
    <property type="protein sequence ID" value="KAK7810420.1"/>
    <property type="molecule type" value="Genomic_DNA"/>
</dbReference>
<keyword evidence="3" id="KW-1185">Reference proteome</keyword>
<feature type="compositionally biased region" description="Basic and acidic residues" evidence="1">
    <location>
        <begin position="81"/>
        <end position="93"/>
    </location>
</feature>
<gene>
    <name evidence="2" type="ORF">U0070_002816</name>
</gene>
<proteinExistence type="predicted"/>
<protein>
    <submittedName>
        <fullName evidence="2">Uncharacterized protein</fullName>
    </submittedName>
</protein>
<organism evidence="2 3">
    <name type="scientific">Myodes glareolus</name>
    <name type="common">Bank vole</name>
    <name type="synonym">Clethrionomys glareolus</name>
    <dbReference type="NCBI Taxonomy" id="447135"/>
    <lineage>
        <taxon>Eukaryota</taxon>
        <taxon>Metazoa</taxon>
        <taxon>Chordata</taxon>
        <taxon>Craniata</taxon>
        <taxon>Vertebrata</taxon>
        <taxon>Euteleostomi</taxon>
        <taxon>Mammalia</taxon>
        <taxon>Eutheria</taxon>
        <taxon>Euarchontoglires</taxon>
        <taxon>Glires</taxon>
        <taxon>Rodentia</taxon>
        <taxon>Myomorpha</taxon>
        <taxon>Muroidea</taxon>
        <taxon>Cricetidae</taxon>
        <taxon>Arvicolinae</taxon>
        <taxon>Myodes</taxon>
    </lineage>
</organism>
<sequence>MEVILTSVIMCFGQEDMAETTEIVSHNRFPMRGESNVWETGCCVNSFLPMILALSISTENHSRKQGHKAAELNVSNNKSQSSDKAEVQTEEQRGLGLSVSAKTAEKNRQPPPCIFEPQINEFRLLRLPLMSPHD</sequence>
<comment type="caution">
    <text evidence="2">The sequence shown here is derived from an EMBL/GenBank/DDBJ whole genome shotgun (WGS) entry which is preliminary data.</text>
</comment>
<evidence type="ECO:0000313" key="2">
    <source>
        <dbReference type="EMBL" id="KAK7810420.1"/>
    </source>
</evidence>
<dbReference type="Proteomes" id="UP001488838">
    <property type="component" value="Unassembled WGS sequence"/>
</dbReference>
<evidence type="ECO:0000313" key="3">
    <source>
        <dbReference type="Proteomes" id="UP001488838"/>
    </source>
</evidence>
<evidence type="ECO:0000256" key="1">
    <source>
        <dbReference type="SAM" id="MobiDB-lite"/>
    </source>
</evidence>
<name>A0AAW0I7M8_MYOGA</name>
<dbReference type="AlphaFoldDB" id="A0AAW0I7M8"/>
<reference evidence="2 3" key="1">
    <citation type="journal article" date="2023" name="bioRxiv">
        <title>Conserved and derived expression patterns and positive selection on dental genes reveal complex evolutionary context of ever-growing rodent molars.</title>
        <authorList>
            <person name="Calamari Z.T."/>
            <person name="Song A."/>
            <person name="Cohen E."/>
            <person name="Akter M."/>
            <person name="Roy R.D."/>
            <person name="Hallikas O."/>
            <person name="Christensen M.M."/>
            <person name="Li P."/>
            <person name="Marangoni P."/>
            <person name="Jernvall J."/>
            <person name="Klein O.D."/>
        </authorList>
    </citation>
    <scope>NUCLEOTIDE SEQUENCE [LARGE SCALE GENOMIC DNA]</scope>
    <source>
        <strain evidence="2">V071</strain>
    </source>
</reference>
<feature type="region of interest" description="Disordered" evidence="1">
    <location>
        <begin position="62"/>
        <end position="114"/>
    </location>
</feature>
<accession>A0AAW0I7M8</accession>